<dbReference type="PANTHER" id="PTHR23501">
    <property type="entry name" value="MAJOR FACILITATOR SUPERFAMILY"/>
    <property type="match status" value="1"/>
</dbReference>
<dbReference type="SUPFAM" id="SSF103473">
    <property type="entry name" value="MFS general substrate transporter"/>
    <property type="match status" value="1"/>
</dbReference>
<feature type="transmembrane region" description="Helical" evidence="6">
    <location>
        <begin position="391"/>
        <end position="410"/>
    </location>
</feature>
<dbReference type="Gene3D" id="1.20.1250.20">
    <property type="entry name" value="MFS general substrate transporter like domains"/>
    <property type="match status" value="1"/>
</dbReference>
<reference evidence="9" key="1">
    <citation type="submission" date="2024-04" db="EMBL/GenBank/DDBJ databases">
        <authorList>
            <person name="Shaw F."/>
            <person name="Minotto A."/>
        </authorList>
    </citation>
    <scope>NUCLEOTIDE SEQUENCE [LARGE SCALE GENOMIC DNA]</scope>
</reference>
<dbReference type="PROSITE" id="PS50850">
    <property type="entry name" value="MFS"/>
    <property type="match status" value="1"/>
</dbReference>
<feature type="transmembrane region" description="Helical" evidence="6">
    <location>
        <begin position="125"/>
        <end position="145"/>
    </location>
</feature>
<feature type="transmembrane region" description="Helical" evidence="6">
    <location>
        <begin position="353"/>
        <end position="379"/>
    </location>
</feature>
<evidence type="ECO:0000256" key="6">
    <source>
        <dbReference type="SAM" id="Phobius"/>
    </source>
</evidence>
<feature type="transmembrane region" description="Helical" evidence="6">
    <location>
        <begin position="98"/>
        <end position="118"/>
    </location>
</feature>
<feature type="transmembrane region" description="Helical" evidence="6">
    <location>
        <begin position="266"/>
        <end position="289"/>
    </location>
</feature>
<feature type="region of interest" description="Disordered" evidence="5">
    <location>
        <begin position="590"/>
        <end position="628"/>
    </location>
</feature>
<feature type="transmembrane region" description="Helical" evidence="6">
    <location>
        <begin position="213"/>
        <end position="233"/>
    </location>
</feature>
<keyword evidence="4 6" id="KW-0472">Membrane</keyword>
<dbReference type="EMBL" id="OZ037947">
    <property type="protein sequence ID" value="CAL1706888.1"/>
    <property type="molecule type" value="Genomic_DNA"/>
</dbReference>
<feature type="domain" description="Major facilitator superfamily (MFS) profile" evidence="7">
    <location>
        <begin position="61"/>
        <end position="590"/>
    </location>
</feature>
<accession>A0ABP1DIM0</accession>
<sequence>MVVITLYRYIRKQIGKKNGPAAQDVVPPMTGAFSGSSIPQRDDSDTTEQNNSGSLKWKIVLMIGLAIPIFLETLDYTVVATAQVHIASAFNRLDLQSYIGTVYLLTSTVFLPLFASIADVFGRHLALQISLFFFMVGSAISTGSHNMPTMLAGRGVAGAGAAGLLAAVRIILTDSNSLDDNNWQQSLLFVLYTIGFCLGPFIGGELVTVSFRWIFAINLPCAAVAMAVAFFLLRGRVQGGQTAEELPSSSPDASAKLSFLSKFLEIDWVGGALFMAAGILILLALNWGSTEQWDTAKVVVCFVIGGVLLLAFLFWEHVLVQKANYGGTSTLRRALYTGPMIPLAIFKSLDVCIVMYGVFVSGMIMLVMFYFVAIFMTIVTDLPPNEAGVQLLYFAPGMGGGSIISIIMIRRLRQPKIAIVLSGVVNTVALGLISMGMQQNKQNLVNGFMAMAGVGVGLGIGPLAVQARFTQPEERVAIIAALTLFFRSFGGTVGLAQCGAVLNGKVNHYITRLVTSGVISGAAAQAIASASSSSDLSSIQSISSLPPDIQEFVRDAFRDGSRWSIISLVPWAAVATISSLFLSRIQDRTRAGVAKADDERPPVESLPSKEKNIKVTANDPGSKAEPVK</sequence>
<evidence type="ECO:0000256" key="3">
    <source>
        <dbReference type="ARBA" id="ARBA00022989"/>
    </source>
</evidence>
<keyword evidence="3 6" id="KW-1133">Transmembrane helix</keyword>
<evidence type="ECO:0000256" key="4">
    <source>
        <dbReference type="ARBA" id="ARBA00023136"/>
    </source>
</evidence>
<proteinExistence type="predicted"/>
<feature type="transmembrane region" description="Helical" evidence="6">
    <location>
        <begin position="187"/>
        <end position="207"/>
    </location>
</feature>
<dbReference type="Pfam" id="PF07690">
    <property type="entry name" value="MFS_1"/>
    <property type="match status" value="1"/>
</dbReference>
<dbReference type="InterPro" id="IPR036259">
    <property type="entry name" value="MFS_trans_sf"/>
</dbReference>
<organism evidence="8 9">
    <name type="scientific">Somion occarium</name>
    <dbReference type="NCBI Taxonomy" id="3059160"/>
    <lineage>
        <taxon>Eukaryota</taxon>
        <taxon>Fungi</taxon>
        <taxon>Dikarya</taxon>
        <taxon>Basidiomycota</taxon>
        <taxon>Agaricomycotina</taxon>
        <taxon>Agaricomycetes</taxon>
        <taxon>Polyporales</taxon>
        <taxon>Cerrenaceae</taxon>
        <taxon>Somion</taxon>
    </lineage>
</organism>
<evidence type="ECO:0000259" key="7">
    <source>
        <dbReference type="PROSITE" id="PS50850"/>
    </source>
</evidence>
<feature type="transmembrane region" description="Helical" evidence="6">
    <location>
        <begin position="417"/>
        <end position="438"/>
    </location>
</feature>
<dbReference type="InterPro" id="IPR011701">
    <property type="entry name" value="MFS"/>
</dbReference>
<feature type="transmembrane region" description="Helical" evidence="6">
    <location>
        <begin position="477"/>
        <end position="502"/>
    </location>
</feature>
<feature type="transmembrane region" description="Helical" evidence="6">
    <location>
        <begin position="295"/>
        <end position="315"/>
    </location>
</feature>
<feature type="transmembrane region" description="Helical" evidence="6">
    <location>
        <begin position="563"/>
        <end position="582"/>
    </location>
</feature>
<dbReference type="PANTHER" id="PTHR23501:SF39">
    <property type="entry name" value="MULTIDRUG TRANSPORTER, PUTATIVE (AFU_ORTHOLOGUE AFUA_1G05010)-RELATED"/>
    <property type="match status" value="1"/>
</dbReference>
<feature type="transmembrane region" description="Helical" evidence="6">
    <location>
        <begin position="151"/>
        <end position="172"/>
    </location>
</feature>
<gene>
    <name evidence="8" type="ORF">GFSPODELE1_LOCUS6100</name>
</gene>
<evidence type="ECO:0000256" key="1">
    <source>
        <dbReference type="ARBA" id="ARBA00004141"/>
    </source>
</evidence>
<feature type="compositionally biased region" description="Basic and acidic residues" evidence="5">
    <location>
        <begin position="590"/>
        <end position="613"/>
    </location>
</feature>
<dbReference type="InterPro" id="IPR020846">
    <property type="entry name" value="MFS_dom"/>
</dbReference>
<name>A0ABP1DIM0_9APHY</name>
<comment type="subcellular location">
    <subcellularLocation>
        <location evidence="1">Membrane</location>
        <topology evidence="1">Multi-pass membrane protein</topology>
    </subcellularLocation>
</comment>
<dbReference type="Proteomes" id="UP001497453">
    <property type="component" value="Chromosome 4"/>
</dbReference>
<feature type="transmembrane region" description="Helical" evidence="6">
    <location>
        <begin position="444"/>
        <end position="465"/>
    </location>
</feature>
<evidence type="ECO:0000256" key="5">
    <source>
        <dbReference type="SAM" id="MobiDB-lite"/>
    </source>
</evidence>
<evidence type="ECO:0000256" key="2">
    <source>
        <dbReference type="ARBA" id="ARBA00022692"/>
    </source>
</evidence>
<evidence type="ECO:0000313" key="9">
    <source>
        <dbReference type="Proteomes" id="UP001497453"/>
    </source>
</evidence>
<evidence type="ECO:0000313" key="8">
    <source>
        <dbReference type="EMBL" id="CAL1706888.1"/>
    </source>
</evidence>
<keyword evidence="2 6" id="KW-0812">Transmembrane</keyword>
<protein>
    <recommendedName>
        <fullName evidence="7">Major facilitator superfamily (MFS) profile domain-containing protein</fullName>
    </recommendedName>
</protein>
<keyword evidence="9" id="KW-1185">Reference proteome</keyword>